<name>A0A7X5Y1W6_9SPHN</name>
<keyword evidence="3" id="KW-1185">Reference proteome</keyword>
<dbReference type="PROSITE" id="PS51257">
    <property type="entry name" value="PROKAR_LIPOPROTEIN"/>
    <property type="match status" value="1"/>
</dbReference>
<gene>
    <name evidence="2" type="ORF">GGR89_003921</name>
</gene>
<evidence type="ECO:0008006" key="4">
    <source>
        <dbReference type="Google" id="ProtNLM"/>
    </source>
</evidence>
<feature type="transmembrane region" description="Helical" evidence="1">
    <location>
        <begin position="48"/>
        <end position="69"/>
    </location>
</feature>
<protein>
    <recommendedName>
        <fullName evidence="4">Ketohydroxyglutarate aldolase</fullName>
    </recommendedName>
</protein>
<dbReference type="RefSeq" id="WP_125977236.1">
    <property type="nucleotide sequence ID" value="NZ_BAAADY010000026.1"/>
</dbReference>
<sequence>MGAHFRRGWGYRANIATRAVAGSLGAYLVAACFAAAAARTLPLPRLDAIVPATMLAFLVAPVATIWAFLAPGPLRALGGILAAAALLAGIAWAAGMPAA</sequence>
<dbReference type="EMBL" id="JAATJB010000017">
    <property type="protein sequence ID" value="NJB99577.1"/>
    <property type="molecule type" value="Genomic_DNA"/>
</dbReference>
<dbReference type="Proteomes" id="UP000531251">
    <property type="component" value="Unassembled WGS sequence"/>
</dbReference>
<evidence type="ECO:0000313" key="2">
    <source>
        <dbReference type="EMBL" id="NJB99577.1"/>
    </source>
</evidence>
<feature type="transmembrane region" description="Helical" evidence="1">
    <location>
        <begin position="15"/>
        <end position="36"/>
    </location>
</feature>
<organism evidence="2 3">
    <name type="scientific">Sphingomonas trueperi</name>
    <dbReference type="NCBI Taxonomy" id="53317"/>
    <lineage>
        <taxon>Bacteria</taxon>
        <taxon>Pseudomonadati</taxon>
        <taxon>Pseudomonadota</taxon>
        <taxon>Alphaproteobacteria</taxon>
        <taxon>Sphingomonadales</taxon>
        <taxon>Sphingomonadaceae</taxon>
        <taxon>Sphingomonas</taxon>
    </lineage>
</organism>
<feature type="transmembrane region" description="Helical" evidence="1">
    <location>
        <begin position="76"/>
        <end position="95"/>
    </location>
</feature>
<dbReference type="AlphaFoldDB" id="A0A7X5Y1W6"/>
<keyword evidence="1" id="KW-0472">Membrane</keyword>
<reference evidence="2 3" key="1">
    <citation type="submission" date="2020-03" db="EMBL/GenBank/DDBJ databases">
        <title>Genomic Encyclopedia of Type Strains, Phase IV (KMG-IV): sequencing the most valuable type-strain genomes for metagenomic binning, comparative biology and taxonomic classification.</title>
        <authorList>
            <person name="Goeker M."/>
        </authorList>
    </citation>
    <scope>NUCLEOTIDE SEQUENCE [LARGE SCALE GENOMIC DNA]</scope>
    <source>
        <strain evidence="2 3">DSM 7225</strain>
    </source>
</reference>
<proteinExistence type="predicted"/>
<comment type="caution">
    <text evidence="2">The sequence shown here is derived from an EMBL/GenBank/DDBJ whole genome shotgun (WGS) entry which is preliminary data.</text>
</comment>
<keyword evidence="1" id="KW-0812">Transmembrane</keyword>
<accession>A0A7X5Y1W6</accession>
<evidence type="ECO:0000256" key="1">
    <source>
        <dbReference type="SAM" id="Phobius"/>
    </source>
</evidence>
<keyword evidence="1" id="KW-1133">Transmembrane helix</keyword>
<evidence type="ECO:0000313" key="3">
    <source>
        <dbReference type="Proteomes" id="UP000531251"/>
    </source>
</evidence>